<dbReference type="Proteomes" id="UP000028534">
    <property type="component" value="Unassembled WGS sequence"/>
</dbReference>
<protein>
    <submittedName>
        <fullName evidence="1">Uncharacterized protein</fullName>
    </submittedName>
</protein>
<proteinExistence type="predicted"/>
<dbReference type="RefSeq" id="WP_017501073.1">
    <property type="nucleotide sequence ID" value="NZ_JGVR01000053.1"/>
</dbReference>
<evidence type="ECO:0000313" key="1">
    <source>
        <dbReference type="EMBL" id="KEZ14289.1"/>
    </source>
</evidence>
<accession>A0A084E8J7</accession>
<dbReference type="AlphaFoldDB" id="A0A084E8J7"/>
<organism evidence="1 2">
    <name type="scientific">Sphingobium yanoikuyae</name>
    <name type="common">Sphingomonas yanoikuyae</name>
    <dbReference type="NCBI Taxonomy" id="13690"/>
    <lineage>
        <taxon>Bacteria</taxon>
        <taxon>Pseudomonadati</taxon>
        <taxon>Pseudomonadota</taxon>
        <taxon>Alphaproteobacteria</taxon>
        <taxon>Sphingomonadales</taxon>
        <taxon>Sphingomonadaceae</taxon>
        <taxon>Sphingobium</taxon>
    </lineage>
</organism>
<comment type="caution">
    <text evidence="1">The sequence shown here is derived from an EMBL/GenBank/DDBJ whole genome shotgun (WGS) entry which is preliminary data.</text>
</comment>
<dbReference type="eggNOG" id="ENOG50301TD">
    <property type="taxonomic scope" value="Bacteria"/>
</dbReference>
<dbReference type="PATRIC" id="fig|13690.10.peg.5063"/>
<sequence>MSIVFRIATDLDDRIVPPAEITARQLAAFRARLAAEGDRTGETLLHCRGGDEELSDNFEARVCPFALATLARLFDYATDVITVLEEAQFRARRVKVWHTSPNGPIRMRVAETSDRALELDLPATPAMALLESLGLRADSVGEIPIETLRQRLANPAVQRRLNDAELAHYLPSLTTLIESARLDDSSRFEWA</sequence>
<reference evidence="1 2" key="1">
    <citation type="submission" date="2014-03" db="EMBL/GenBank/DDBJ databases">
        <title>Genome sequence of Sphingobium yanoikuyae B1.</title>
        <authorList>
            <person name="Gan H.M."/>
            <person name="Gan H.Y."/>
            <person name="Savka M.A."/>
        </authorList>
    </citation>
    <scope>NUCLEOTIDE SEQUENCE [LARGE SCALE GENOMIC DNA]</scope>
    <source>
        <strain evidence="1 2">B1</strain>
    </source>
</reference>
<gene>
    <name evidence="1" type="ORF">CP98_04900</name>
</gene>
<name>A0A084E8J7_SPHYA</name>
<dbReference type="EMBL" id="JGVR01000053">
    <property type="protein sequence ID" value="KEZ14289.1"/>
    <property type="molecule type" value="Genomic_DNA"/>
</dbReference>
<evidence type="ECO:0000313" key="2">
    <source>
        <dbReference type="Proteomes" id="UP000028534"/>
    </source>
</evidence>